<keyword evidence="8" id="KW-0133">Cell shape</keyword>
<dbReference type="EMBL" id="AP025184">
    <property type="protein sequence ID" value="BDB54451.1"/>
    <property type="molecule type" value="Genomic_DNA"/>
</dbReference>
<comment type="pathway">
    <text evidence="13">Amino-acid biosynthesis; D-alanine biosynthesis; D-alanine from L-alanine: step 1/1.</text>
</comment>
<dbReference type="SUPFAM" id="SSF51419">
    <property type="entry name" value="PLP-binding barrel"/>
    <property type="match status" value="1"/>
</dbReference>
<evidence type="ECO:0000313" key="15">
    <source>
        <dbReference type="EMBL" id="BDB54451.1"/>
    </source>
</evidence>
<dbReference type="CDD" id="cd00430">
    <property type="entry name" value="PLPDE_III_AR"/>
    <property type="match status" value="1"/>
</dbReference>
<feature type="active site" description="Proton acceptor; specific for D-alanine" evidence="13">
    <location>
        <position position="483"/>
    </location>
</feature>
<dbReference type="NCBIfam" id="TIGR00492">
    <property type="entry name" value="alr"/>
    <property type="match status" value="1"/>
</dbReference>
<evidence type="ECO:0000256" key="1">
    <source>
        <dbReference type="ARBA" id="ARBA00001933"/>
    </source>
</evidence>
<feature type="binding site" evidence="13">
    <location>
        <position position="581"/>
    </location>
    <ligand>
        <name>substrate</name>
    </ligand>
</feature>
<evidence type="ECO:0000256" key="11">
    <source>
        <dbReference type="ARBA" id="ARBA00023306"/>
    </source>
</evidence>
<sequence length="814" mass="90757">MNISIQNSITQLGAEFVGSTNEATIDAVAIDSRSLQNSATTLFFALVGPNNDAHSYIKDVIEKGVQYFVVTHIPRGCEGKANFLIVNNTLVALQQFAAYYRSLFDFPVIGITGSNGKTIVKEWLNFVLSPEYNIIRSPKSYNSQVGVPLSVIGINEQHNFGIFEAGISTIAEMEKLEAIIRPTIGVLTNIGSAHDEGFASTEEKIKEKLRLFDRSQILIYEKNNAIDALIPSTIATFSWSCTHTDADVFVTKTRNASNTILSVRQAKGSFEVSIPFLDEASLENAISCLLVLLYLNYDVATIQTRMALLYPVEMRLQLKNGINNCSLIDDSYSADFQSLKIALDFLESQKHSAKKTVILSDIFQSGLPNSELYSRVGQLIVANKISRVIGIGETISQFQNQFENCITFKNTAEFLAQLDQLNFENETLLIKGARSFQFEKIVAALEEKTHETVLEINLNAISHNLNFYKSKLQPTTKMMVMVKAFGYGNGGFEIAKLLEYHQVDYLGVAFADEGISLKNAGIQLPIMVLNPESTSFSAIIQHELEPEIYSLKGLKAFLKIAEQHNLHQYPIHIKLDTGMHRLGFEAENIQELIHTLQENQRVVVKSVLSHMATSDAEEHKAFSLSQIRLFEELSSQLIRELNIRPIRHILNTSGISNFPQGQYDMVRLGIGLYGVSNDREEQKYLENVSTLKSVISQIRTIPAGDSVGYGRRFVAEKPTRVATIPIGYADGIARLWGNGVGYVTIHNEKAILLGSVCMDMLMVDVTEIECTEGDAVIVFGESPTVMEMAQKTQTIPYEILTSISQRVKRVFYRE</sequence>
<dbReference type="SMART" id="SM01005">
    <property type="entry name" value="Ala_racemase_C"/>
    <property type="match status" value="1"/>
</dbReference>
<evidence type="ECO:0000256" key="3">
    <source>
        <dbReference type="ARBA" id="ARBA00022598"/>
    </source>
</evidence>
<evidence type="ECO:0000256" key="12">
    <source>
        <dbReference type="ARBA" id="ARBA00023316"/>
    </source>
</evidence>
<dbReference type="Pfam" id="PF00842">
    <property type="entry name" value="Ala_racemase_C"/>
    <property type="match status" value="1"/>
</dbReference>
<organism evidence="15 16">
    <name type="scientific">Flavobacterium ammoniigenes</name>
    <dbReference type="NCBI Taxonomy" id="1751095"/>
    <lineage>
        <taxon>Bacteria</taxon>
        <taxon>Pseudomonadati</taxon>
        <taxon>Bacteroidota</taxon>
        <taxon>Flavobacteriia</taxon>
        <taxon>Flavobacteriales</taxon>
        <taxon>Flavobacteriaceae</taxon>
        <taxon>Flavobacterium</taxon>
    </lineage>
</organism>
<keyword evidence="4" id="KW-0132">Cell division</keyword>
<comment type="similarity">
    <text evidence="13">Belongs to the alanine racemase family.</text>
</comment>
<keyword evidence="6" id="KW-0067">ATP-binding</keyword>
<feature type="binding site" evidence="13">
    <location>
        <position position="758"/>
    </location>
    <ligand>
        <name>substrate</name>
    </ligand>
</feature>
<evidence type="ECO:0000256" key="2">
    <source>
        <dbReference type="ARBA" id="ARBA00022490"/>
    </source>
</evidence>
<dbReference type="Gene3D" id="3.90.190.20">
    <property type="entry name" value="Mur ligase, C-terminal domain"/>
    <property type="match status" value="1"/>
</dbReference>
<dbReference type="InterPro" id="IPR036565">
    <property type="entry name" value="Mur-like_cat_sf"/>
</dbReference>
<evidence type="ECO:0000256" key="7">
    <source>
        <dbReference type="ARBA" id="ARBA00022898"/>
    </source>
</evidence>
<name>A0ABM7V4I2_9FLAO</name>
<evidence type="ECO:0000256" key="6">
    <source>
        <dbReference type="ARBA" id="ARBA00022840"/>
    </source>
</evidence>
<dbReference type="InterPro" id="IPR035911">
    <property type="entry name" value="MurE/MurF_N"/>
</dbReference>
<dbReference type="SUPFAM" id="SSF53244">
    <property type="entry name" value="MurD-like peptide ligases, peptide-binding domain"/>
    <property type="match status" value="1"/>
</dbReference>
<dbReference type="Gene3D" id="3.40.1390.10">
    <property type="entry name" value="MurE/MurF, N-terminal domain"/>
    <property type="match status" value="1"/>
</dbReference>
<gene>
    <name evidence="15" type="primary">mur/alr</name>
    <name evidence="15" type="ORF">GENT5_07560</name>
</gene>
<dbReference type="InterPro" id="IPR009006">
    <property type="entry name" value="Ala_racemase/Decarboxylase_C"/>
</dbReference>
<evidence type="ECO:0000259" key="14">
    <source>
        <dbReference type="SMART" id="SM01005"/>
    </source>
</evidence>
<comment type="function">
    <text evidence="13">Catalyzes the interconversion of L-alanine and D-alanine. May also act on other amino acids.</text>
</comment>
<evidence type="ECO:0000256" key="13">
    <source>
        <dbReference type="HAMAP-Rule" id="MF_01201"/>
    </source>
</evidence>
<dbReference type="PANTHER" id="PTHR43024:SF1">
    <property type="entry name" value="UDP-N-ACETYLMURAMOYL-TRIPEPTIDE--D-ALANYL-D-ALANINE LIGASE"/>
    <property type="match status" value="1"/>
</dbReference>
<dbReference type="RefSeq" id="WP_229318188.1">
    <property type="nucleotide sequence ID" value="NZ_AP025184.1"/>
</dbReference>
<evidence type="ECO:0000256" key="4">
    <source>
        <dbReference type="ARBA" id="ARBA00022618"/>
    </source>
</evidence>
<reference evidence="15 16" key="2">
    <citation type="journal article" date="2022" name="Microorganisms">
        <title>Complete Genome Sequences of Two Flavobacterium ammonificans Strains and a Flavobacterium ammoniigenes Strain of Ammonifying Bacterioplankton Isolated from Surface River Water.</title>
        <authorList>
            <person name="Suda W."/>
            <person name="Ogata Y."/>
            <person name="Shindo C."/>
            <person name="Watanabe K."/>
        </authorList>
    </citation>
    <scope>NUCLEOTIDE SEQUENCE [LARGE SCALE GENOMIC DNA]</scope>
    <source>
        <strain evidence="15 16">GENT5</strain>
    </source>
</reference>
<dbReference type="SUPFAM" id="SSF53623">
    <property type="entry name" value="MurD-like peptide ligases, catalytic domain"/>
    <property type="match status" value="1"/>
</dbReference>
<dbReference type="InterPro" id="IPR036615">
    <property type="entry name" value="Mur_ligase_C_dom_sf"/>
</dbReference>
<dbReference type="PANTHER" id="PTHR43024">
    <property type="entry name" value="UDP-N-ACETYLMURAMOYL-TRIPEPTIDE--D-ALANYL-D-ALANINE LIGASE"/>
    <property type="match status" value="1"/>
</dbReference>
<dbReference type="Gene3D" id="2.40.37.10">
    <property type="entry name" value="Lyase, Ornithine Decarboxylase, Chain A, domain 1"/>
    <property type="match status" value="1"/>
</dbReference>
<keyword evidence="7 13" id="KW-0663">Pyridoxal phosphate</keyword>
<dbReference type="Gene3D" id="3.20.20.10">
    <property type="entry name" value="Alanine racemase"/>
    <property type="match status" value="1"/>
</dbReference>
<evidence type="ECO:0000256" key="9">
    <source>
        <dbReference type="ARBA" id="ARBA00022984"/>
    </source>
</evidence>
<dbReference type="InterPro" id="IPR029066">
    <property type="entry name" value="PLP-binding_barrel"/>
</dbReference>
<comment type="catalytic activity">
    <reaction evidence="13">
        <text>L-alanine = D-alanine</text>
        <dbReference type="Rhea" id="RHEA:20249"/>
        <dbReference type="ChEBI" id="CHEBI:57416"/>
        <dbReference type="ChEBI" id="CHEBI:57972"/>
        <dbReference type="EC" id="5.1.1.1"/>
    </reaction>
</comment>
<evidence type="ECO:0000313" key="16">
    <source>
        <dbReference type="Proteomes" id="UP001319867"/>
    </source>
</evidence>
<dbReference type="InterPro" id="IPR051046">
    <property type="entry name" value="MurCDEF_CellWall_CoF430Synth"/>
</dbReference>
<feature type="active site" description="Proton acceptor; specific for L-alanine" evidence="13">
    <location>
        <position position="709"/>
    </location>
</feature>
<dbReference type="InterPro" id="IPR005863">
    <property type="entry name" value="UDP-N-AcMur_synth"/>
</dbReference>
<dbReference type="InterPro" id="IPR013221">
    <property type="entry name" value="Mur_ligase_cen"/>
</dbReference>
<dbReference type="Pfam" id="PF08245">
    <property type="entry name" value="Mur_ligase_M"/>
    <property type="match status" value="1"/>
</dbReference>
<dbReference type="Pfam" id="PF01168">
    <property type="entry name" value="Ala_racemase_N"/>
    <property type="match status" value="1"/>
</dbReference>
<protein>
    <recommendedName>
        <fullName evidence="13">Alanine racemase</fullName>
        <ecNumber evidence="13">5.1.1.1</ecNumber>
    </recommendedName>
</protein>
<keyword evidence="3 15" id="KW-0436">Ligase</keyword>
<dbReference type="SUPFAM" id="SSF50621">
    <property type="entry name" value="Alanine racemase C-terminal domain-like"/>
    <property type="match status" value="1"/>
</dbReference>
<keyword evidence="9" id="KW-0573">Peptidoglycan synthesis</keyword>
<feature type="modified residue" description="N6-(pyridoxal phosphate)lysine" evidence="13">
    <location>
        <position position="483"/>
    </location>
</feature>
<comment type="cofactor">
    <cofactor evidence="1 13">
        <name>pyridoxal 5'-phosphate</name>
        <dbReference type="ChEBI" id="CHEBI:597326"/>
    </cofactor>
</comment>
<keyword evidence="12" id="KW-0961">Cell wall biogenesis/degradation</keyword>
<dbReference type="NCBIfam" id="TIGR01143">
    <property type="entry name" value="murF"/>
    <property type="match status" value="1"/>
</dbReference>
<feature type="domain" description="Alanine racemase C-terminal" evidence="14">
    <location>
        <begin position="688"/>
        <end position="812"/>
    </location>
</feature>
<dbReference type="SUPFAM" id="SSF63418">
    <property type="entry name" value="MurE/MurF N-terminal domain"/>
    <property type="match status" value="1"/>
</dbReference>
<keyword evidence="2" id="KW-0963">Cytoplasm</keyword>
<dbReference type="InterPro" id="IPR000821">
    <property type="entry name" value="Ala_racemase"/>
</dbReference>
<reference evidence="15 16" key="1">
    <citation type="journal article" date="2022" name="Int. J. Syst. Evol. Microbiol.">
        <title>Flavobacterium ammonificans sp. nov. and Flavobacterium ammoniigenes sp. nov., ammonifying bacteria isolated from surface river water.</title>
        <authorList>
            <person name="Watanabe K."/>
            <person name="Kitamura T."/>
            <person name="Ogata Y."/>
            <person name="Shindo C."/>
            <person name="Suda W."/>
        </authorList>
    </citation>
    <scope>NUCLEOTIDE SEQUENCE [LARGE SCALE GENOMIC DNA]</scope>
    <source>
        <strain evidence="15 16">GENT5</strain>
    </source>
</reference>
<evidence type="ECO:0000256" key="8">
    <source>
        <dbReference type="ARBA" id="ARBA00022960"/>
    </source>
</evidence>
<dbReference type="Gene3D" id="3.40.1190.10">
    <property type="entry name" value="Mur-like, catalytic domain"/>
    <property type="match status" value="1"/>
</dbReference>
<keyword evidence="16" id="KW-1185">Reference proteome</keyword>
<dbReference type="EC" id="5.1.1.1" evidence="13"/>
<dbReference type="InterPro" id="IPR001608">
    <property type="entry name" value="Ala_racemase_N"/>
</dbReference>
<dbReference type="GO" id="GO:0016874">
    <property type="term" value="F:ligase activity"/>
    <property type="evidence" value="ECO:0007669"/>
    <property type="project" value="UniProtKB-KW"/>
</dbReference>
<keyword evidence="10 13" id="KW-0413">Isomerase</keyword>
<accession>A0ABM7V4I2</accession>
<dbReference type="PRINTS" id="PR00992">
    <property type="entry name" value="ALARACEMASE"/>
</dbReference>
<dbReference type="Proteomes" id="UP001319867">
    <property type="component" value="Chromosome"/>
</dbReference>
<keyword evidence="11" id="KW-0131">Cell cycle</keyword>
<keyword evidence="5" id="KW-0547">Nucleotide-binding</keyword>
<dbReference type="HAMAP" id="MF_01201">
    <property type="entry name" value="Ala_racemase"/>
    <property type="match status" value="1"/>
</dbReference>
<evidence type="ECO:0000256" key="10">
    <source>
        <dbReference type="ARBA" id="ARBA00023235"/>
    </source>
</evidence>
<proteinExistence type="inferred from homology"/>
<evidence type="ECO:0000256" key="5">
    <source>
        <dbReference type="ARBA" id="ARBA00022741"/>
    </source>
</evidence>
<dbReference type="NCBIfam" id="NF008897">
    <property type="entry name" value="PRK11930.1"/>
    <property type="match status" value="1"/>
</dbReference>
<dbReference type="InterPro" id="IPR011079">
    <property type="entry name" value="Ala_racemase_C"/>
</dbReference>